<evidence type="ECO:0000313" key="2">
    <source>
        <dbReference type="EMBL" id="CAG7830450.1"/>
    </source>
</evidence>
<keyword evidence="3" id="KW-1185">Reference proteome</keyword>
<evidence type="ECO:0000259" key="1">
    <source>
        <dbReference type="Pfam" id="PF16511"/>
    </source>
</evidence>
<organism evidence="2 3">
    <name type="scientific">Allacma fusca</name>
    <dbReference type="NCBI Taxonomy" id="39272"/>
    <lineage>
        <taxon>Eukaryota</taxon>
        <taxon>Metazoa</taxon>
        <taxon>Ecdysozoa</taxon>
        <taxon>Arthropoda</taxon>
        <taxon>Hexapoda</taxon>
        <taxon>Collembola</taxon>
        <taxon>Symphypleona</taxon>
        <taxon>Sminthuridae</taxon>
        <taxon>Allacma</taxon>
    </lineage>
</organism>
<dbReference type="InterPro" id="IPR032425">
    <property type="entry name" value="FERM_f0"/>
</dbReference>
<name>A0A8J2LXJ5_9HEXA</name>
<feature type="non-terminal residue" evidence="2">
    <location>
        <position position="45"/>
    </location>
</feature>
<dbReference type="GO" id="GO:0005886">
    <property type="term" value="C:plasma membrane"/>
    <property type="evidence" value="ECO:0007669"/>
    <property type="project" value="TreeGrafter"/>
</dbReference>
<evidence type="ECO:0000313" key="3">
    <source>
        <dbReference type="Proteomes" id="UP000708208"/>
    </source>
</evidence>
<dbReference type="AlphaFoldDB" id="A0A8J2LXJ5"/>
<proteinExistence type="predicted"/>
<protein>
    <recommendedName>
        <fullName evidence="1">Talin N-terminal F0 domain-containing protein</fullName>
    </recommendedName>
</protein>
<dbReference type="GO" id="GO:0098609">
    <property type="term" value="P:cell-cell adhesion"/>
    <property type="evidence" value="ECO:0007669"/>
    <property type="project" value="TreeGrafter"/>
</dbReference>
<accession>A0A8J2LXJ5</accession>
<dbReference type="OrthoDB" id="10262320at2759"/>
<feature type="domain" description="Talin N-terminal F0" evidence="1">
    <location>
        <begin position="3"/>
        <end position="39"/>
    </location>
</feature>
<dbReference type="GO" id="GO:0005737">
    <property type="term" value="C:cytoplasm"/>
    <property type="evidence" value="ECO:0007669"/>
    <property type="project" value="TreeGrafter"/>
</dbReference>
<dbReference type="EMBL" id="CAJVCH010555891">
    <property type="protein sequence ID" value="CAG7830450.1"/>
    <property type="molecule type" value="Genomic_DNA"/>
</dbReference>
<dbReference type="GO" id="GO:0005178">
    <property type="term" value="F:integrin binding"/>
    <property type="evidence" value="ECO:0007669"/>
    <property type="project" value="TreeGrafter"/>
</dbReference>
<dbReference type="PANTHER" id="PTHR19981:SF1">
    <property type="entry name" value="RHEA, ISOFORM B"/>
    <property type="match status" value="1"/>
</dbReference>
<reference evidence="2" key="1">
    <citation type="submission" date="2021-06" db="EMBL/GenBank/DDBJ databases">
        <authorList>
            <person name="Hodson N. C."/>
            <person name="Mongue J. A."/>
            <person name="Jaron S. K."/>
        </authorList>
    </citation>
    <scope>NUCLEOTIDE SEQUENCE</scope>
</reference>
<dbReference type="Pfam" id="PF16511">
    <property type="entry name" value="FERM_f0"/>
    <property type="match status" value="1"/>
</dbReference>
<gene>
    <name evidence="2" type="ORF">AFUS01_LOCUS40250</name>
</gene>
<dbReference type="GO" id="GO:0030036">
    <property type="term" value="P:actin cytoskeleton organization"/>
    <property type="evidence" value="ECO:0007669"/>
    <property type="project" value="TreeGrafter"/>
</dbReference>
<dbReference type="Proteomes" id="UP000708208">
    <property type="component" value="Unassembled WGS sequence"/>
</dbReference>
<sequence length="45" mass="5093">MTLSLRIHIVEKSVTKTLQFDPSTCIFDACKIIRDKCAELPDLAQ</sequence>
<comment type="caution">
    <text evidence="2">The sequence shown here is derived from an EMBL/GenBank/DDBJ whole genome shotgun (WGS) entry which is preliminary data.</text>
</comment>
<dbReference type="PANTHER" id="PTHR19981">
    <property type="entry name" value="TALIN"/>
    <property type="match status" value="1"/>
</dbReference>
<dbReference type="GO" id="GO:0005925">
    <property type="term" value="C:focal adhesion"/>
    <property type="evidence" value="ECO:0007669"/>
    <property type="project" value="TreeGrafter"/>
</dbReference>